<dbReference type="SUPFAM" id="SSF52540">
    <property type="entry name" value="P-loop containing nucleoside triphosphate hydrolases"/>
    <property type="match status" value="1"/>
</dbReference>
<sequence length="651" mass="70661">MSVLGKRTRSAAASTPAAATPSSSKTGKRIGFDISHEHAARTSTRAKRRIAINEPNDENQNPFVAKRQDGGESGDEMEVDMVEPPKKKTRQSARTAPAKHGALESRVEVSSAKVASHFKVTKSAIGVYQDGKDDGEKENTPKTPRHRDALSKKVPITPRHRLLASQATPRSARTPVTPSNASVYNQARQLFSRCSDPGKLIGRDSERAELSTFIQTAIESKSTGCLYVSGPPGTGKSALLNEVIEEHVKDGSIPISVVNCMSVRSTKDLSQKLSDDLNLREDAGFDYLKSVFVRGKARDKKKYLVVLDEVDVLVDLDLSLLYGLFEWSMHSTSRLILIGIANALDLTDRFLPRLKARNLKPELLPFMPYSAAQIAEVITSKLKGLASAAEVQVVPFLHPAAIQFCAKKVAAQTGDLRKAFDICKRAVDLVDQETREKDVKAALENSPSKTPLMENVNLSSPVSPSKKATYTMETAPKATIAHMAKVTAQVFSNGATQRLTSLNLQQKAVLCALAALEKQKRETQMDRAMFATPSKKESSAPSVKQLFEAYTKLCKRDNVFHALSSVELRDVVAGLETLSLLSAVDGKNGSFATPMTPSRTPGRPKKNGFAGERIGDERRVASAVGMKELNASLEGPGGELLKEMLEDGVLA</sequence>
<dbReference type="Gene3D" id="1.10.10.10">
    <property type="entry name" value="Winged helix-like DNA-binding domain superfamily/Winged helix DNA-binding domain"/>
    <property type="match status" value="1"/>
</dbReference>
<name>A0A139HV39_9PEZI</name>
<dbReference type="GO" id="GO:0051301">
    <property type="term" value="P:cell division"/>
    <property type="evidence" value="ECO:0007669"/>
    <property type="project" value="UniProtKB-KW"/>
</dbReference>
<feature type="compositionally biased region" description="Basic and acidic residues" evidence="5">
    <location>
        <begin position="130"/>
        <end position="151"/>
    </location>
</feature>
<dbReference type="InterPro" id="IPR003593">
    <property type="entry name" value="AAA+_ATPase"/>
</dbReference>
<proteinExistence type="inferred from homology"/>
<evidence type="ECO:0000259" key="6">
    <source>
        <dbReference type="SMART" id="SM00382"/>
    </source>
</evidence>
<dbReference type="EMBL" id="LFZN01000007">
    <property type="protein sequence ID" value="KXT06287.1"/>
    <property type="molecule type" value="Genomic_DNA"/>
</dbReference>
<evidence type="ECO:0000256" key="4">
    <source>
        <dbReference type="ARBA" id="ARBA00023306"/>
    </source>
</evidence>
<keyword evidence="4" id="KW-0131">Cell cycle</keyword>
<dbReference type="OrthoDB" id="1926878at2759"/>
<keyword evidence="2" id="KW-0132">Cell division</keyword>
<dbReference type="Gene3D" id="1.10.8.60">
    <property type="match status" value="1"/>
</dbReference>
<dbReference type="InterPro" id="IPR041664">
    <property type="entry name" value="AAA_16"/>
</dbReference>
<dbReference type="InterPro" id="IPR015163">
    <property type="entry name" value="Cdc6_C"/>
</dbReference>
<dbReference type="Pfam" id="PF13191">
    <property type="entry name" value="AAA_16"/>
    <property type="match status" value="1"/>
</dbReference>
<feature type="region of interest" description="Disordered" evidence="5">
    <location>
        <begin position="129"/>
        <end position="156"/>
    </location>
</feature>
<dbReference type="InterPro" id="IPR054425">
    <property type="entry name" value="Cdc6_ORC1-like_ATPase_lid"/>
</dbReference>
<protein>
    <recommendedName>
        <fullName evidence="6">AAA+ ATPase domain-containing protein</fullName>
    </recommendedName>
</protein>
<dbReference type="Proteomes" id="UP000070133">
    <property type="component" value="Unassembled WGS sequence"/>
</dbReference>
<dbReference type="AlphaFoldDB" id="A0A139HV39"/>
<evidence type="ECO:0000313" key="8">
    <source>
        <dbReference type="Proteomes" id="UP000070133"/>
    </source>
</evidence>
<accession>A0A139HV39</accession>
<comment type="similarity">
    <text evidence="1">Belongs to the CDC6/cdc18 family.</text>
</comment>
<evidence type="ECO:0000256" key="3">
    <source>
        <dbReference type="ARBA" id="ARBA00022705"/>
    </source>
</evidence>
<comment type="caution">
    <text evidence="7">The sequence shown here is derived from an EMBL/GenBank/DDBJ whole genome shotgun (WGS) entry which is preliminary data.</text>
</comment>
<dbReference type="FunFam" id="3.40.50.300:FF:000547">
    <property type="entry name" value="Cell division control protein"/>
    <property type="match status" value="1"/>
</dbReference>
<dbReference type="GO" id="GO:0033314">
    <property type="term" value="P:mitotic DNA replication checkpoint signaling"/>
    <property type="evidence" value="ECO:0007669"/>
    <property type="project" value="TreeGrafter"/>
</dbReference>
<dbReference type="GO" id="GO:0003688">
    <property type="term" value="F:DNA replication origin binding"/>
    <property type="evidence" value="ECO:0007669"/>
    <property type="project" value="TreeGrafter"/>
</dbReference>
<dbReference type="InterPro" id="IPR050311">
    <property type="entry name" value="ORC1/CDC6"/>
</dbReference>
<gene>
    <name evidence="7" type="ORF">AC578_9132</name>
</gene>
<evidence type="ECO:0000256" key="2">
    <source>
        <dbReference type="ARBA" id="ARBA00022618"/>
    </source>
</evidence>
<dbReference type="PANTHER" id="PTHR10763:SF26">
    <property type="entry name" value="CELL DIVISION CONTROL PROTEIN 6 HOMOLOG"/>
    <property type="match status" value="1"/>
</dbReference>
<dbReference type="Pfam" id="PF22606">
    <property type="entry name" value="Cdc6-ORC-like_ATPase_lid"/>
    <property type="match status" value="1"/>
</dbReference>
<dbReference type="Pfam" id="PF09079">
    <property type="entry name" value="WHD_Cdc6"/>
    <property type="match status" value="1"/>
</dbReference>
<dbReference type="SMART" id="SM00382">
    <property type="entry name" value="AAA"/>
    <property type="match status" value="1"/>
</dbReference>
<dbReference type="GO" id="GO:0006270">
    <property type="term" value="P:DNA replication initiation"/>
    <property type="evidence" value="ECO:0007669"/>
    <property type="project" value="TreeGrafter"/>
</dbReference>
<feature type="compositionally biased region" description="Acidic residues" evidence="5">
    <location>
        <begin position="72"/>
        <end position="81"/>
    </location>
</feature>
<feature type="domain" description="AAA+ ATPase" evidence="6">
    <location>
        <begin position="222"/>
        <end position="366"/>
    </location>
</feature>
<dbReference type="PANTHER" id="PTHR10763">
    <property type="entry name" value="CELL DIVISION CONTROL PROTEIN 6-RELATED"/>
    <property type="match status" value="1"/>
</dbReference>
<feature type="compositionally biased region" description="Basic and acidic residues" evidence="5">
    <location>
        <begin position="30"/>
        <end position="40"/>
    </location>
</feature>
<organism evidence="7 8">
    <name type="scientific">Pseudocercospora eumusae</name>
    <dbReference type="NCBI Taxonomy" id="321146"/>
    <lineage>
        <taxon>Eukaryota</taxon>
        <taxon>Fungi</taxon>
        <taxon>Dikarya</taxon>
        <taxon>Ascomycota</taxon>
        <taxon>Pezizomycotina</taxon>
        <taxon>Dothideomycetes</taxon>
        <taxon>Dothideomycetidae</taxon>
        <taxon>Mycosphaerellales</taxon>
        <taxon>Mycosphaerellaceae</taxon>
        <taxon>Pseudocercospora</taxon>
    </lineage>
</organism>
<dbReference type="GO" id="GO:0005634">
    <property type="term" value="C:nucleus"/>
    <property type="evidence" value="ECO:0007669"/>
    <property type="project" value="TreeGrafter"/>
</dbReference>
<dbReference type="InterPro" id="IPR027417">
    <property type="entry name" value="P-loop_NTPase"/>
</dbReference>
<evidence type="ECO:0000256" key="5">
    <source>
        <dbReference type="SAM" id="MobiDB-lite"/>
    </source>
</evidence>
<dbReference type="Gene3D" id="3.40.50.300">
    <property type="entry name" value="P-loop containing nucleotide triphosphate hydrolases"/>
    <property type="match status" value="1"/>
</dbReference>
<feature type="region of interest" description="Disordered" evidence="5">
    <location>
        <begin position="1"/>
        <end position="105"/>
    </location>
</feature>
<reference evidence="7 8" key="1">
    <citation type="submission" date="2015-07" db="EMBL/GenBank/DDBJ databases">
        <title>Comparative genomics of the Sigatoka disease complex on banana suggests a link between parallel evolutionary changes in Pseudocercospora fijiensis and Pseudocercospora eumusae and increased virulence on the banana host.</title>
        <authorList>
            <person name="Chang T.-C."/>
            <person name="Salvucci A."/>
            <person name="Crous P.W."/>
            <person name="Stergiopoulos I."/>
        </authorList>
    </citation>
    <scope>NUCLEOTIDE SEQUENCE [LARGE SCALE GENOMIC DNA]</scope>
    <source>
        <strain evidence="7 8">CBS 114824</strain>
    </source>
</reference>
<evidence type="ECO:0000313" key="7">
    <source>
        <dbReference type="EMBL" id="KXT06287.1"/>
    </source>
</evidence>
<feature type="compositionally biased region" description="Low complexity" evidence="5">
    <location>
        <begin position="10"/>
        <end position="24"/>
    </location>
</feature>
<feature type="region of interest" description="Disordered" evidence="5">
    <location>
        <begin position="591"/>
        <end position="611"/>
    </location>
</feature>
<dbReference type="InterPro" id="IPR036388">
    <property type="entry name" value="WH-like_DNA-bd_sf"/>
</dbReference>
<keyword evidence="8" id="KW-1185">Reference proteome</keyword>
<evidence type="ECO:0000256" key="1">
    <source>
        <dbReference type="ARBA" id="ARBA00006184"/>
    </source>
</evidence>
<dbReference type="STRING" id="321146.A0A139HV39"/>
<keyword evidence="3" id="KW-0235">DNA replication</keyword>